<sequence>MPIYNDAHLNGHQRYLIASLKRDLQHAENYNEWKTIAQQLDEATGLEAWKFDNTSPHYGYPFLAQRLVRMKRLIENDQQLDLAEYLREGLNFDIANIAHPLLYNQTFTGTKKLIEDYVDSMSKAFAHIASDEFTAFNRAEKIEYFEGALKAYGQPALMFSGGATLGIFHLGVCKVLYEQDLLPKVFSGSSAGAIMAAMLATHNDQELMDFIQGDGFIDHAFKYRSIYQILADQGGLADIGTLKKFLIANLGDYTFEEAFAKSGRHCSIVVAPYSTGYNPRIMNEIMSPELLVWSATLASCAIPFFFPPVRLKTKRHDGVYTPYMANTHWVDGSVRSDFPQIRMARLYNINYSIACQVNPHVVPFMQSDFQRYRRDLLSWPSRFIRHQAKTLSMQGLDFTRNNLSSFPLIQRVVDHGYGIVGQRYYGDINIAAKYNLNHYLWMVKNPDKKIFKQLQKEGERATWSKISRIEMHARVGKTIEHCLTVLKSGQQQHQGSAHEHQL</sequence>
<dbReference type="GO" id="GO:0004806">
    <property type="term" value="F:triacylglycerol lipase activity"/>
    <property type="evidence" value="ECO:0007669"/>
    <property type="project" value="InterPro"/>
</dbReference>
<dbReference type="SUPFAM" id="SSF52151">
    <property type="entry name" value="FabD/lysophospholipase-like"/>
    <property type="match status" value="1"/>
</dbReference>
<dbReference type="PROSITE" id="PS51635">
    <property type="entry name" value="PNPLA"/>
    <property type="match status" value="1"/>
</dbReference>
<gene>
    <name evidence="6" type="ORF">SAMN05421749_101517</name>
</gene>
<feature type="domain" description="PNPLA" evidence="5">
    <location>
        <begin position="157"/>
        <end position="344"/>
    </location>
</feature>
<dbReference type="Gene3D" id="3.40.1090.10">
    <property type="entry name" value="Cytosolic phospholipase A2 catalytic domain"/>
    <property type="match status" value="1"/>
</dbReference>
<name>A0A1G6GWU4_9GAMM</name>
<feature type="active site" description="Nucleophile" evidence="4">
    <location>
        <position position="190"/>
    </location>
</feature>
<evidence type="ECO:0000256" key="4">
    <source>
        <dbReference type="PROSITE-ProRule" id="PRU01161"/>
    </source>
</evidence>
<keyword evidence="2 4" id="KW-0442">Lipid degradation</keyword>
<organism evidence="6 7">
    <name type="scientific">Acinetobacter marinus</name>
    <dbReference type="NCBI Taxonomy" id="281375"/>
    <lineage>
        <taxon>Bacteria</taxon>
        <taxon>Pseudomonadati</taxon>
        <taxon>Pseudomonadota</taxon>
        <taxon>Gammaproteobacteria</taxon>
        <taxon>Moraxellales</taxon>
        <taxon>Moraxellaceae</taxon>
        <taxon>Acinetobacter</taxon>
    </lineage>
</organism>
<evidence type="ECO:0000259" key="5">
    <source>
        <dbReference type="PROSITE" id="PS51635"/>
    </source>
</evidence>
<dbReference type="PANTHER" id="PTHR14226">
    <property type="entry name" value="NEUROPATHY TARGET ESTERASE/SWISS CHEESE D.MELANOGASTER"/>
    <property type="match status" value="1"/>
</dbReference>
<keyword evidence="7" id="KW-1185">Reference proteome</keyword>
<dbReference type="Pfam" id="PF11815">
    <property type="entry name" value="DUF3336"/>
    <property type="match status" value="1"/>
</dbReference>
<dbReference type="PANTHER" id="PTHR14226:SF10">
    <property type="entry name" value="TRIACYLGLYCEROL LIPASE 4-RELATED"/>
    <property type="match status" value="1"/>
</dbReference>
<keyword evidence="1 4" id="KW-0378">Hydrolase</keyword>
<dbReference type="Proteomes" id="UP000242317">
    <property type="component" value="Unassembled WGS sequence"/>
</dbReference>
<reference evidence="7" key="1">
    <citation type="submission" date="2016-09" db="EMBL/GenBank/DDBJ databases">
        <authorList>
            <person name="Varghese N."/>
            <person name="Submissions S."/>
        </authorList>
    </citation>
    <scope>NUCLEOTIDE SEQUENCE [LARGE SCALE GENOMIC DNA]</scope>
    <source>
        <strain evidence="7">ANC 3699</strain>
    </source>
</reference>
<dbReference type="InterPro" id="IPR050301">
    <property type="entry name" value="NTE"/>
</dbReference>
<proteinExistence type="predicted"/>
<comment type="caution">
    <text evidence="4">Lacks conserved residue(s) required for the propagation of feature annotation.</text>
</comment>
<evidence type="ECO:0000313" key="6">
    <source>
        <dbReference type="EMBL" id="SDB86444.1"/>
    </source>
</evidence>
<feature type="short sequence motif" description="GXSXG" evidence="4">
    <location>
        <begin position="188"/>
        <end position="192"/>
    </location>
</feature>
<dbReference type="InterPro" id="IPR021771">
    <property type="entry name" value="Triacylglycerol_lipase_N"/>
</dbReference>
<accession>A0A1G6GWU4</accession>
<dbReference type="GO" id="GO:0016042">
    <property type="term" value="P:lipid catabolic process"/>
    <property type="evidence" value="ECO:0007669"/>
    <property type="project" value="UniProtKB-UniRule"/>
</dbReference>
<feature type="active site" description="Proton acceptor" evidence="4">
    <location>
        <position position="331"/>
    </location>
</feature>
<evidence type="ECO:0000256" key="2">
    <source>
        <dbReference type="ARBA" id="ARBA00022963"/>
    </source>
</evidence>
<evidence type="ECO:0000313" key="7">
    <source>
        <dbReference type="Proteomes" id="UP000242317"/>
    </source>
</evidence>
<protein>
    <submittedName>
        <fullName evidence="6">NTE family protein</fullName>
    </submittedName>
</protein>
<dbReference type="Pfam" id="PF01734">
    <property type="entry name" value="Patatin"/>
    <property type="match status" value="1"/>
</dbReference>
<evidence type="ECO:0000256" key="1">
    <source>
        <dbReference type="ARBA" id="ARBA00022801"/>
    </source>
</evidence>
<dbReference type="InterPro" id="IPR002641">
    <property type="entry name" value="PNPLA_dom"/>
</dbReference>
<dbReference type="CDD" id="cd07206">
    <property type="entry name" value="Pat_TGL3-4-5_SDP1"/>
    <property type="match status" value="1"/>
</dbReference>
<dbReference type="InterPro" id="IPR016035">
    <property type="entry name" value="Acyl_Trfase/lysoPLipase"/>
</dbReference>
<dbReference type="EMBL" id="FMYK01000001">
    <property type="protein sequence ID" value="SDB86444.1"/>
    <property type="molecule type" value="Genomic_DNA"/>
</dbReference>
<dbReference type="RefSeq" id="WP_092615488.1">
    <property type="nucleotide sequence ID" value="NZ_FMYK01000001.1"/>
</dbReference>
<evidence type="ECO:0000256" key="3">
    <source>
        <dbReference type="ARBA" id="ARBA00023098"/>
    </source>
</evidence>
<dbReference type="OrthoDB" id="7055653at2"/>
<dbReference type="AlphaFoldDB" id="A0A1G6GWU4"/>
<keyword evidence="3 4" id="KW-0443">Lipid metabolism</keyword>